<dbReference type="InterPro" id="IPR036689">
    <property type="entry name" value="ESAT-6-like_sf"/>
</dbReference>
<keyword evidence="2" id="KW-1185">Reference proteome</keyword>
<protein>
    <submittedName>
        <fullName evidence="1">WXG repeat protein</fullName>
    </submittedName>
</protein>
<proteinExistence type="predicted"/>
<evidence type="ECO:0000313" key="1">
    <source>
        <dbReference type="EMBL" id="APU16800.1"/>
    </source>
</evidence>
<dbReference type="EMBL" id="CP016076">
    <property type="protein sequence ID" value="APU16800.1"/>
    <property type="molecule type" value="Genomic_DNA"/>
</dbReference>
<dbReference type="Proteomes" id="UP000185511">
    <property type="component" value="Chromosome"/>
</dbReference>
<dbReference type="Gene3D" id="1.10.287.1060">
    <property type="entry name" value="ESAT-6-like"/>
    <property type="match status" value="1"/>
</dbReference>
<sequence>MSYESLDPFPESDADKIIEYANKVGERAVEDMINTIRDTFGHPEAIETRVDAWGFHAKQKLDQSLDSISNCRADLSAYWQGGAYDSFTIYLDHLEGIFQTAVDVFKEMSEHLKDIASTMTDVYNEGISFIYTCAGIIVEAMGGFASGITELFFGVAEVICDAIADFVRKCGETITVLNTAISEYRRTGQSLLHGVTDIRVPETIPQSSVDIGGWNVRDRVTP</sequence>
<gene>
    <name evidence="1" type="ORF">UA74_23910</name>
</gene>
<dbReference type="AlphaFoldDB" id="A0AAC9LH57"/>
<dbReference type="KEGG" id="acad:UA74_23910"/>
<evidence type="ECO:0000313" key="2">
    <source>
        <dbReference type="Proteomes" id="UP000185511"/>
    </source>
</evidence>
<dbReference type="RefSeq" id="WP_075742272.1">
    <property type="nucleotide sequence ID" value="NZ_CP016076.1"/>
</dbReference>
<reference evidence="2" key="1">
    <citation type="submission" date="2016-06" db="EMBL/GenBank/DDBJ databases">
        <title>Complete genome sequence of Actinoalloteichus fjordicus DSM 46855 (=ADI127-17), type strain of the new species Actinoalloteichus fjordicus.</title>
        <authorList>
            <person name="Ruckert C."/>
            <person name="Nouioui I."/>
            <person name="Willmese J."/>
            <person name="van Wezel G."/>
            <person name="Klenk H.-P."/>
            <person name="Kalinowski J."/>
            <person name="Zotchev S.B."/>
        </authorList>
    </citation>
    <scope>NUCLEOTIDE SEQUENCE [LARGE SCALE GENOMIC DNA]</scope>
    <source>
        <strain evidence="2">ADI127-7</strain>
    </source>
</reference>
<accession>A0AAC9LH57</accession>
<dbReference type="SUPFAM" id="SSF140453">
    <property type="entry name" value="EsxAB dimer-like"/>
    <property type="match status" value="1"/>
</dbReference>
<name>A0AAC9LH57_9PSEU</name>
<organism evidence="1 2">
    <name type="scientific">Actinoalloteichus fjordicus</name>
    <dbReference type="NCBI Taxonomy" id="1612552"/>
    <lineage>
        <taxon>Bacteria</taxon>
        <taxon>Bacillati</taxon>
        <taxon>Actinomycetota</taxon>
        <taxon>Actinomycetes</taxon>
        <taxon>Pseudonocardiales</taxon>
        <taxon>Pseudonocardiaceae</taxon>
        <taxon>Actinoalloteichus</taxon>
    </lineage>
</organism>